<accession>A0ABS9VW05</accession>
<feature type="transmembrane region" description="Helical" evidence="1">
    <location>
        <begin position="66"/>
        <end position="93"/>
    </location>
</feature>
<feature type="transmembrane region" description="Helical" evidence="1">
    <location>
        <begin position="276"/>
        <end position="294"/>
    </location>
</feature>
<feature type="domain" description="CAAX prenyl protease 2/Lysostaphin resistance protein A-like" evidence="2">
    <location>
        <begin position="187"/>
        <end position="280"/>
    </location>
</feature>
<feature type="transmembrane region" description="Helical" evidence="1">
    <location>
        <begin position="189"/>
        <end position="207"/>
    </location>
</feature>
<gene>
    <name evidence="3" type="ORF">JS533_008470</name>
</gene>
<keyword evidence="1" id="KW-0812">Transmembrane</keyword>
<dbReference type="InterPro" id="IPR003675">
    <property type="entry name" value="Rce1/LyrA-like_dom"/>
</dbReference>
<dbReference type="EMBL" id="JAFEJT020000033">
    <property type="protein sequence ID" value="MCH9276300.1"/>
    <property type="molecule type" value="Genomic_DNA"/>
</dbReference>
<reference evidence="3 4" key="2">
    <citation type="journal article" date="2021" name="Syst. Appl. Microbiol.">
        <title>Phylogenetic classification of ten novel species belonging to the genus Bifidobacterium comprising B. phasiani sp. nov., B. pongonis sp. nov., B. saguinibicoloris sp. nov., B. colobi sp. nov., B. simiiventris sp. nov., B. santillanense sp. nov., B. miconis sp. nov., B. amazonense sp. nov., B. pluvialisilvae sp. nov., and B. miconisargentati sp. nov.</title>
        <authorList>
            <person name="Lugli G.A."/>
            <person name="Calvete-Torre I."/>
            <person name="Alessandri G."/>
            <person name="Milani C."/>
            <person name="Turroni F."/>
            <person name="Laiolo P."/>
            <person name="Ossiprandi M.C."/>
            <person name="Margolles A."/>
            <person name="Ruiz L."/>
            <person name="Ventura M."/>
        </authorList>
    </citation>
    <scope>NUCLEOTIDE SEQUENCE [LARGE SCALE GENOMIC DNA]</scope>
    <source>
        <strain evidence="3 4">MA1</strain>
    </source>
</reference>
<keyword evidence="1" id="KW-0472">Membrane</keyword>
<evidence type="ECO:0000313" key="3">
    <source>
        <dbReference type="EMBL" id="MCH9276300.1"/>
    </source>
</evidence>
<keyword evidence="3" id="KW-0645">Protease</keyword>
<dbReference type="GO" id="GO:0008237">
    <property type="term" value="F:metallopeptidase activity"/>
    <property type="evidence" value="ECO:0007669"/>
    <property type="project" value="UniProtKB-KW"/>
</dbReference>
<proteinExistence type="predicted"/>
<evidence type="ECO:0000313" key="4">
    <source>
        <dbReference type="Proteomes" id="UP000710815"/>
    </source>
</evidence>
<dbReference type="Pfam" id="PF02517">
    <property type="entry name" value="Rce1-like"/>
    <property type="match status" value="1"/>
</dbReference>
<feature type="transmembrane region" description="Helical" evidence="1">
    <location>
        <begin position="244"/>
        <end position="264"/>
    </location>
</feature>
<evidence type="ECO:0000259" key="2">
    <source>
        <dbReference type="Pfam" id="PF02517"/>
    </source>
</evidence>
<keyword evidence="3" id="KW-0378">Hydrolase</keyword>
<dbReference type="RefSeq" id="WP_241513996.1">
    <property type="nucleotide sequence ID" value="NZ_JAFEJT020000033.1"/>
</dbReference>
<feature type="transmembrane region" description="Helical" evidence="1">
    <location>
        <begin position="157"/>
        <end position="177"/>
    </location>
</feature>
<evidence type="ECO:0000256" key="1">
    <source>
        <dbReference type="SAM" id="Phobius"/>
    </source>
</evidence>
<feature type="transmembrane region" description="Helical" evidence="1">
    <location>
        <begin position="113"/>
        <end position="136"/>
    </location>
</feature>
<sequence length="359" mass="38797">MSNVTPPSSDIPPLRPQRANSARLHRALLGDTLPVRQYDLLTDDHPCRWYDPRETLRVRAWSRGMAFVGILLGVMIAVSFIGVVVITVGETIGGSGEPGLDIDVASLRGSSPMAVLSSIAELIAAVVAYLIVTLVMERRRPPVELSPRRAFGVIRGMIAAFVCIAVCIGVIAVFGGYRIVGFDPGYNPWADLLTLGFTAGIAEEIMMRGILLRLTEESLGSWGAVILSAFVFGIIHWSNPDGTLWGGIAIAIEAGLLFGAIYLATRSLWWCMGFHFMWNIAEGPIFGSIVSGTGEQGSWLVARWSGPDWLTGGSFGLEASIVPVIVLGGVAIALLIHLQRHGLMLDPIKQRKRWLGILD</sequence>
<dbReference type="PANTHER" id="PTHR39430:SF1">
    <property type="entry name" value="PROTEASE"/>
    <property type="match status" value="1"/>
</dbReference>
<dbReference type="PANTHER" id="PTHR39430">
    <property type="entry name" value="MEMBRANE-ASSOCIATED PROTEASE-RELATED"/>
    <property type="match status" value="1"/>
</dbReference>
<feature type="transmembrane region" description="Helical" evidence="1">
    <location>
        <begin position="219"/>
        <end position="238"/>
    </location>
</feature>
<organism evidence="3 4">
    <name type="scientific">Bifidobacterium amazonense</name>
    <dbReference type="NCBI Taxonomy" id="2809027"/>
    <lineage>
        <taxon>Bacteria</taxon>
        <taxon>Bacillati</taxon>
        <taxon>Actinomycetota</taxon>
        <taxon>Actinomycetes</taxon>
        <taxon>Bifidobacteriales</taxon>
        <taxon>Bifidobacteriaceae</taxon>
        <taxon>Bifidobacterium</taxon>
    </lineage>
</organism>
<name>A0ABS9VW05_9BIFI</name>
<reference evidence="3 4" key="1">
    <citation type="journal article" date="2021" name="Environ. Microbiol.">
        <title>Genetic insights into the dark matter of the mammalian gut microbiota through targeted genome reconstruction.</title>
        <authorList>
            <person name="Lugli G.A."/>
            <person name="Alessandri G."/>
            <person name="Milani C."/>
            <person name="Viappiani A."/>
            <person name="Fontana F."/>
            <person name="Tarracchini C."/>
            <person name="Mancabelli L."/>
            <person name="Argentini C."/>
            <person name="Ruiz L."/>
            <person name="Margolles A."/>
            <person name="van Sinderen D."/>
            <person name="Turroni F."/>
            <person name="Ventura M."/>
        </authorList>
    </citation>
    <scope>NUCLEOTIDE SEQUENCE [LARGE SCALE GENOMIC DNA]</scope>
    <source>
        <strain evidence="3 4">MA1</strain>
    </source>
</reference>
<comment type="caution">
    <text evidence="3">The sequence shown here is derived from an EMBL/GenBank/DDBJ whole genome shotgun (WGS) entry which is preliminary data.</text>
</comment>
<keyword evidence="1" id="KW-1133">Transmembrane helix</keyword>
<keyword evidence="3" id="KW-0482">Metalloprotease</keyword>
<feature type="transmembrane region" description="Helical" evidence="1">
    <location>
        <begin position="314"/>
        <end position="336"/>
    </location>
</feature>
<protein>
    <submittedName>
        <fullName evidence="3">CPBP family intramembrane metalloprotease</fullName>
    </submittedName>
</protein>
<keyword evidence="4" id="KW-1185">Reference proteome</keyword>
<dbReference type="Proteomes" id="UP000710815">
    <property type="component" value="Unassembled WGS sequence"/>
</dbReference>